<dbReference type="GeneID" id="34574475"/>
<accession>A0A1F5LNR0</accession>
<dbReference type="GO" id="GO:0000324">
    <property type="term" value="C:fungal-type vacuole"/>
    <property type="evidence" value="ECO:0007669"/>
    <property type="project" value="TreeGrafter"/>
</dbReference>
<organism evidence="6 7">
    <name type="scientific">Penicillium arizonense</name>
    <dbReference type="NCBI Taxonomy" id="1835702"/>
    <lineage>
        <taxon>Eukaryota</taxon>
        <taxon>Fungi</taxon>
        <taxon>Dikarya</taxon>
        <taxon>Ascomycota</taxon>
        <taxon>Pezizomycotina</taxon>
        <taxon>Eurotiomycetes</taxon>
        <taxon>Eurotiomycetidae</taxon>
        <taxon>Eurotiales</taxon>
        <taxon>Aspergillaceae</taxon>
        <taxon>Penicillium</taxon>
    </lineage>
</organism>
<dbReference type="Proteomes" id="UP000177622">
    <property type="component" value="Unassembled WGS sequence"/>
</dbReference>
<dbReference type="EMBL" id="LXJU01000005">
    <property type="protein sequence ID" value="OGE54660.1"/>
    <property type="molecule type" value="Genomic_DNA"/>
</dbReference>
<keyword evidence="4 5" id="KW-0472">Membrane</keyword>
<proteinExistence type="predicted"/>
<evidence type="ECO:0000313" key="6">
    <source>
        <dbReference type="EMBL" id="OGE54660.1"/>
    </source>
</evidence>
<keyword evidence="2 5" id="KW-0812">Transmembrane</keyword>
<feature type="transmembrane region" description="Helical" evidence="5">
    <location>
        <begin position="208"/>
        <end position="226"/>
    </location>
</feature>
<dbReference type="GO" id="GO:0005886">
    <property type="term" value="C:plasma membrane"/>
    <property type="evidence" value="ECO:0007669"/>
    <property type="project" value="TreeGrafter"/>
</dbReference>
<sequence length="291" mass="31846">MANTDECTLQTCPLSAAYIGYRPNVPGNMVYLALFAVLMVGQVGAGIKYRTWSFMVPMAAGLILEVIGYLGRVFLHNNPFNFDAFLMYLICLTIAPAFFTAGIYLCMGRIITVYGEEFSRLKPRTYTYIFVTCDLISLVLQAAGGAVTSIADERALRDTGVNIMIAGLAFQVVSLVAFSVLAIEYGVRAVRARRMHSQKRRASWKRRSFLLGLATAILTIVIRSAFRVAELQRGFDSSLANDEVALMILEGAMVSIACICLTGLHPALLVGKNWKTPGALTQVSDSETELN</sequence>
<evidence type="ECO:0000256" key="5">
    <source>
        <dbReference type="SAM" id="Phobius"/>
    </source>
</evidence>
<dbReference type="AlphaFoldDB" id="A0A1F5LNR0"/>
<feature type="transmembrane region" description="Helical" evidence="5">
    <location>
        <begin position="29"/>
        <end position="47"/>
    </location>
</feature>
<feature type="transmembrane region" description="Helical" evidence="5">
    <location>
        <begin position="246"/>
        <end position="270"/>
    </location>
</feature>
<evidence type="ECO:0000256" key="4">
    <source>
        <dbReference type="ARBA" id="ARBA00023136"/>
    </source>
</evidence>
<dbReference type="PANTHER" id="PTHR31465:SF9">
    <property type="entry name" value="SPHINGOID LONG-CHAIN BASE TRANSPORTER RSB1"/>
    <property type="match status" value="1"/>
</dbReference>
<feature type="transmembrane region" description="Helical" evidence="5">
    <location>
        <begin position="128"/>
        <end position="151"/>
    </location>
</feature>
<dbReference type="PANTHER" id="PTHR31465">
    <property type="entry name" value="PROTEIN RTA1-RELATED"/>
    <property type="match status" value="1"/>
</dbReference>
<evidence type="ECO:0000256" key="2">
    <source>
        <dbReference type="ARBA" id="ARBA00022692"/>
    </source>
</evidence>
<dbReference type="STRING" id="1835702.A0A1F5LNR0"/>
<reference evidence="6 7" key="1">
    <citation type="journal article" date="2016" name="Sci. Rep.">
        <title>Penicillium arizonense, a new, genome sequenced fungal species, reveals a high chemical diversity in secreted metabolites.</title>
        <authorList>
            <person name="Grijseels S."/>
            <person name="Nielsen J.C."/>
            <person name="Randelovic M."/>
            <person name="Nielsen J."/>
            <person name="Nielsen K.F."/>
            <person name="Workman M."/>
            <person name="Frisvad J.C."/>
        </authorList>
    </citation>
    <scope>NUCLEOTIDE SEQUENCE [LARGE SCALE GENOMIC DNA]</scope>
    <source>
        <strain evidence="6 7">CBS 141311</strain>
    </source>
</reference>
<feature type="transmembrane region" description="Helical" evidence="5">
    <location>
        <begin position="163"/>
        <end position="187"/>
    </location>
</feature>
<protein>
    <recommendedName>
        <fullName evidence="8">RTA1 domain protein</fullName>
    </recommendedName>
</protein>
<gene>
    <name evidence="6" type="ORF">PENARI_c005G05267</name>
</gene>
<feature type="transmembrane region" description="Helical" evidence="5">
    <location>
        <begin position="86"/>
        <end position="107"/>
    </location>
</feature>
<evidence type="ECO:0000256" key="1">
    <source>
        <dbReference type="ARBA" id="ARBA00004141"/>
    </source>
</evidence>
<evidence type="ECO:0000256" key="3">
    <source>
        <dbReference type="ARBA" id="ARBA00022989"/>
    </source>
</evidence>
<evidence type="ECO:0000313" key="7">
    <source>
        <dbReference type="Proteomes" id="UP000177622"/>
    </source>
</evidence>
<comment type="subcellular location">
    <subcellularLocation>
        <location evidence="1">Membrane</location>
        <topology evidence="1">Multi-pass membrane protein</topology>
    </subcellularLocation>
</comment>
<evidence type="ECO:0008006" key="8">
    <source>
        <dbReference type="Google" id="ProtNLM"/>
    </source>
</evidence>
<keyword evidence="3 5" id="KW-1133">Transmembrane helix</keyword>
<dbReference type="OrthoDB" id="4521223at2759"/>
<name>A0A1F5LNR0_PENAI</name>
<feature type="transmembrane region" description="Helical" evidence="5">
    <location>
        <begin position="54"/>
        <end position="74"/>
    </location>
</feature>
<comment type="caution">
    <text evidence="6">The sequence shown here is derived from an EMBL/GenBank/DDBJ whole genome shotgun (WGS) entry which is preliminary data.</text>
</comment>
<dbReference type="RefSeq" id="XP_022490093.1">
    <property type="nucleotide sequence ID" value="XM_022629741.1"/>
</dbReference>
<dbReference type="Pfam" id="PF04479">
    <property type="entry name" value="RTA1"/>
    <property type="match status" value="1"/>
</dbReference>
<dbReference type="InterPro" id="IPR007568">
    <property type="entry name" value="RTA1"/>
</dbReference>
<keyword evidence="7" id="KW-1185">Reference proteome</keyword>